<dbReference type="RefSeq" id="WP_354638979.1">
    <property type="nucleotide sequence ID" value="NZ_CP159872.1"/>
</dbReference>
<keyword evidence="3" id="KW-0808">Transferase</keyword>
<dbReference type="PANTHER" id="PTHR21310">
    <property type="entry name" value="AMINOGLYCOSIDE PHOSPHOTRANSFERASE-RELATED-RELATED"/>
    <property type="match status" value="1"/>
</dbReference>
<protein>
    <submittedName>
        <fullName evidence="3">Aminoglycoside phosphotransferase family protein</fullName>
        <ecNumber evidence="3">2.7.1.-</ecNumber>
    </submittedName>
</protein>
<dbReference type="KEGG" id="kcm:ABWK59_07580"/>
<dbReference type="SUPFAM" id="SSF56112">
    <property type="entry name" value="Protein kinase-like (PK-like)"/>
    <property type="match status" value="1"/>
</dbReference>
<sequence length="394" mass="42667">MYSSASTGARPSTPLSPDGSVPRHLPGPSRPGLRPPTATGGRPAPRGTELRDPRALAARTTLVTRPVEPGARAGIGRPMGGRAAEAFVDRVDPAALQTPAVRAVLAHIARICPAFLPRQVLREGSRHILIAGTIGRAPVVAKCLAPQALRSPQAEQLVERFHHEIAVYRAFVRHRPPVRLPRLVAADHDRCVLVLERVPGRPAAHDRHPVNAPTPGEVRALLGAFRTLNLWRPPTDVFGKPLDYQLEVARFHSVGLLTDRDAGDLRALLHGLAGTPWQLCHGDALLGNILLAPSGPVLLDWERAGWYLPGYDLAVLWSVLSGDTAARRQISQLAQSGGTMARDAFLVNLVLVLMRELRLHDVPGAGEEQRIMIRRLYDDAALARRAVRAAVGTR</sequence>
<dbReference type="EC" id="2.7.1.-" evidence="3"/>
<dbReference type="Pfam" id="PF01636">
    <property type="entry name" value="APH"/>
    <property type="match status" value="1"/>
</dbReference>
<feature type="domain" description="Aminoglycoside phosphotransferase" evidence="2">
    <location>
        <begin position="149"/>
        <end position="342"/>
    </location>
</feature>
<dbReference type="EMBL" id="CP159872">
    <property type="protein sequence ID" value="XCM78803.1"/>
    <property type="molecule type" value="Genomic_DNA"/>
</dbReference>
<reference evidence="3" key="1">
    <citation type="submission" date="2024-06" db="EMBL/GenBank/DDBJ databases">
        <title>The genome sequences of Kitasatospora sp. strain HUAS MG31.</title>
        <authorList>
            <person name="Mo P."/>
        </authorList>
    </citation>
    <scope>NUCLEOTIDE SEQUENCE</scope>
    <source>
        <strain evidence="3">HUAS MG31</strain>
    </source>
</reference>
<dbReference type="InterPro" id="IPR011009">
    <property type="entry name" value="Kinase-like_dom_sf"/>
</dbReference>
<dbReference type="AlphaFoldDB" id="A0AAU8JR97"/>
<feature type="compositionally biased region" description="Low complexity" evidence="1">
    <location>
        <begin position="22"/>
        <end position="36"/>
    </location>
</feature>
<feature type="region of interest" description="Disordered" evidence="1">
    <location>
        <begin position="1"/>
        <end position="55"/>
    </location>
</feature>
<dbReference type="InterPro" id="IPR051678">
    <property type="entry name" value="AGP_Transferase"/>
</dbReference>
<proteinExistence type="predicted"/>
<evidence type="ECO:0000256" key="1">
    <source>
        <dbReference type="SAM" id="MobiDB-lite"/>
    </source>
</evidence>
<dbReference type="InterPro" id="IPR002575">
    <property type="entry name" value="Aminoglycoside_PTrfase"/>
</dbReference>
<dbReference type="Gene3D" id="3.90.1200.10">
    <property type="match status" value="1"/>
</dbReference>
<evidence type="ECO:0000313" key="3">
    <source>
        <dbReference type="EMBL" id="XCM78803.1"/>
    </source>
</evidence>
<organism evidence="3">
    <name type="scientific">Kitasatospora camelliae</name>
    <dbReference type="NCBI Taxonomy" id="3156397"/>
    <lineage>
        <taxon>Bacteria</taxon>
        <taxon>Bacillati</taxon>
        <taxon>Actinomycetota</taxon>
        <taxon>Actinomycetes</taxon>
        <taxon>Kitasatosporales</taxon>
        <taxon>Streptomycetaceae</taxon>
        <taxon>Kitasatospora</taxon>
    </lineage>
</organism>
<accession>A0AAU8JR97</accession>
<gene>
    <name evidence="3" type="ORF">ABWK59_07580</name>
</gene>
<evidence type="ECO:0000259" key="2">
    <source>
        <dbReference type="Pfam" id="PF01636"/>
    </source>
</evidence>
<feature type="compositionally biased region" description="Polar residues" evidence="1">
    <location>
        <begin position="1"/>
        <end position="15"/>
    </location>
</feature>
<dbReference type="PANTHER" id="PTHR21310:SF40">
    <property type="entry name" value="AMINOGLYCOSIDE PHOSPHOTRANSFERASE DOMAIN-CONTAINING PROTEIN-RELATED"/>
    <property type="match status" value="1"/>
</dbReference>
<name>A0AAU8JR97_9ACTN</name>
<dbReference type="GO" id="GO:0016740">
    <property type="term" value="F:transferase activity"/>
    <property type="evidence" value="ECO:0007669"/>
    <property type="project" value="UniProtKB-KW"/>
</dbReference>